<feature type="region of interest" description="Disordered" evidence="1">
    <location>
        <begin position="1"/>
        <end position="31"/>
    </location>
</feature>
<feature type="compositionally biased region" description="Polar residues" evidence="1">
    <location>
        <begin position="1"/>
        <end position="30"/>
    </location>
</feature>
<keyword evidence="3" id="KW-1185">Reference proteome</keyword>
<name>A0ABU4UIY1_9GAMM</name>
<dbReference type="EMBL" id="JAXARY010000019">
    <property type="protein sequence ID" value="MDX8129333.1"/>
    <property type="molecule type" value="Genomic_DNA"/>
</dbReference>
<feature type="non-terminal residue" evidence="2">
    <location>
        <position position="1"/>
    </location>
</feature>
<proteinExistence type="predicted"/>
<organism evidence="2 3">
    <name type="scientific">Methylomonas defluvii</name>
    <dbReference type="NCBI Taxonomy" id="3045149"/>
    <lineage>
        <taxon>Bacteria</taxon>
        <taxon>Pseudomonadati</taxon>
        <taxon>Pseudomonadota</taxon>
        <taxon>Gammaproteobacteria</taxon>
        <taxon>Methylococcales</taxon>
        <taxon>Methylococcaceae</taxon>
        <taxon>Methylomonas</taxon>
    </lineage>
</organism>
<dbReference type="RefSeq" id="WP_319962545.1">
    <property type="nucleotide sequence ID" value="NZ_JAXARY010000019.1"/>
</dbReference>
<gene>
    <name evidence="2" type="ORF">QLH52_18685</name>
</gene>
<accession>A0ABU4UIY1</accession>
<evidence type="ECO:0000313" key="2">
    <source>
        <dbReference type="EMBL" id="MDX8129333.1"/>
    </source>
</evidence>
<evidence type="ECO:0000256" key="1">
    <source>
        <dbReference type="SAM" id="MobiDB-lite"/>
    </source>
</evidence>
<evidence type="ECO:0000313" key="3">
    <source>
        <dbReference type="Proteomes" id="UP001284537"/>
    </source>
</evidence>
<protein>
    <submittedName>
        <fullName evidence="2">Uncharacterized protein</fullName>
    </submittedName>
</protein>
<reference evidence="2 3" key="1">
    <citation type="submission" date="2023-11" db="EMBL/GenBank/DDBJ databases">
        <authorList>
            <person name="Ouyang M.-Y."/>
        </authorList>
    </citation>
    <scope>NUCLEOTIDE SEQUENCE [LARGE SCALE GENOMIC DNA]</scope>
    <source>
        <strain evidence="2 3">OY6</strain>
    </source>
</reference>
<comment type="caution">
    <text evidence="2">The sequence shown here is derived from an EMBL/GenBank/DDBJ whole genome shotgun (WGS) entry which is preliminary data.</text>
</comment>
<sequence>QKNKPANQQPQTRRTKSTASPLKLKSQSSEEPLILITQHPRVKKLFLFAQTFFSPLDKHASQARRDLGNTILL</sequence>
<dbReference type="Proteomes" id="UP001284537">
    <property type="component" value="Unassembled WGS sequence"/>
</dbReference>